<reference evidence="2" key="1">
    <citation type="submission" date="2021-01" db="EMBL/GenBank/DDBJ databases">
        <authorList>
            <consortium name="Aspergillus chevalieri M1 genome sequencing consortium"/>
            <person name="Kazuki M."/>
            <person name="Futagami T."/>
        </authorList>
    </citation>
    <scope>NUCLEOTIDE SEQUENCE</scope>
    <source>
        <strain evidence="2">M1</strain>
    </source>
</reference>
<keyword evidence="3" id="KW-1185">Reference proteome</keyword>
<accession>A0A7R7VJY0</accession>
<feature type="domain" description="Ribonuclease H1 N-terminal" evidence="1">
    <location>
        <begin position="80"/>
        <end position="123"/>
    </location>
</feature>
<organism evidence="2 3">
    <name type="scientific">Aspergillus chevalieri</name>
    <name type="common">Eurotium chevalieri</name>
    <dbReference type="NCBI Taxonomy" id="182096"/>
    <lineage>
        <taxon>Eukaryota</taxon>
        <taxon>Fungi</taxon>
        <taxon>Dikarya</taxon>
        <taxon>Ascomycota</taxon>
        <taxon>Pezizomycotina</taxon>
        <taxon>Eurotiomycetes</taxon>
        <taxon>Eurotiomycetidae</taxon>
        <taxon>Eurotiales</taxon>
        <taxon>Aspergillaceae</taxon>
        <taxon>Aspergillus</taxon>
        <taxon>Aspergillus subgen. Aspergillus</taxon>
    </lineage>
</organism>
<feature type="domain" description="Ribonuclease H1 N-terminal" evidence="1">
    <location>
        <begin position="4"/>
        <end position="48"/>
    </location>
</feature>
<reference evidence="2" key="2">
    <citation type="submission" date="2021-02" db="EMBL/GenBank/DDBJ databases">
        <title>Aspergillus chevalieri M1 genome sequence.</title>
        <authorList>
            <person name="Kadooka C."/>
            <person name="Mori K."/>
            <person name="Futagami T."/>
        </authorList>
    </citation>
    <scope>NUCLEOTIDE SEQUENCE</scope>
    <source>
        <strain evidence="2">M1</strain>
    </source>
</reference>
<evidence type="ECO:0000313" key="2">
    <source>
        <dbReference type="EMBL" id="BCR86083.1"/>
    </source>
</evidence>
<dbReference type="EMBL" id="AP024418">
    <property type="protein sequence ID" value="BCR86083.1"/>
    <property type="molecule type" value="Genomic_DNA"/>
</dbReference>
<gene>
    <name evidence="2" type="ORF">ACHE_30070A</name>
</gene>
<dbReference type="Proteomes" id="UP000637239">
    <property type="component" value="Chromosome 3"/>
</dbReference>
<evidence type="ECO:0000313" key="3">
    <source>
        <dbReference type="Proteomes" id="UP000637239"/>
    </source>
</evidence>
<name>A0A7R7VJY0_ASPCH</name>
<sequence length="182" mass="20722">MPRKYYAVYTGHVDTPTIYPSWAQAHPRVTQCRSKHRACKTHQEAIDWLVEMQATEIHDATEGGDMSQSSSSSPSRSKKKYYAVAYGRQTGVFHDWEGANGATSEFTSACHESFSTEHEARQFIEDWREAYADVWRLKIRRGLNEGWKPEDLAVDISNIMVKEGVLVESACKKFEELDIAGK</sequence>
<dbReference type="InterPro" id="IPR011320">
    <property type="entry name" value="RNase_H1_N"/>
</dbReference>
<dbReference type="KEGG" id="ache:ACHE_30070A"/>
<dbReference type="GeneID" id="66980442"/>
<dbReference type="Pfam" id="PF01693">
    <property type="entry name" value="Cauli_VI"/>
    <property type="match status" value="2"/>
</dbReference>
<dbReference type="SUPFAM" id="SSF55658">
    <property type="entry name" value="L9 N-domain-like"/>
    <property type="match status" value="2"/>
</dbReference>
<dbReference type="AlphaFoldDB" id="A0A7R7VJY0"/>
<dbReference type="RefSeq" id="XP_043134605.1">
    <property type="nucleotide sequence ID" value="XM_043276648.1"/>
</dbReference>
<dbReference type="InterPro" id="IPR009027">
    <property type="entry name" value="Ribosomal_bL9/RNase_H1_N"/>
</dbReference>
<evidence type="ECO:0000259" key="1">
    <source>
        <dbReference type="Pfam" id="PF01693"/>
    </source>
</evidence>
<proteinExistence type="predicted"/>
<protein>
    <recommendedName>
        <fullName evidence="1">Ribonuclease H1 N-terminal domain-containing protein</fullName>
    </recommendedName>
</protein>
<dbReference type="Gene3D" id="3.40.970.10">
    <property type="entry name" value="Ribonuclease H1, N-terminal domain"/>
    <property type="match status" value="2"/>
</dbReference>
<dbReference type="InterPro" id="IPR037056">
    <property type="entry name" value="RNase_H1_N_sf"/>
</dbReference>